<sequence length="116" mass="12790">MTGEISLVGQVLPLIVVMIRGRHRGLPIAIDRAVMLPMEFAPPSDSDAQQPTAVEEDHGISNRQAPGNASSGYDKSSDDAEWWLRRNARKQSNEELSIAERRKTAAKADQEAIFGY</sequence>
<proteinExistence type="predicted"/>
<gene>
    <name evidence="2" type="ORF">MSAN_01669600</name>
</gene>
<dbReference type="OrthoDB" id="9999863at2759"/>
<comment type="caution">
    <text evidence="2">The sequence shown here is derived from an EMBL/GenBank/DDBJ whole genome shotgun (WGS) entry which is preliminary data.</text>
</comment>
<evidence type="ECO:0000313" key="3">
    <source>
        <dbReference type="Proteomes" id="UP000623467"/>
    </source>
</evidence>
<dbReference type="EMBL" id="JACAZH010000014">
    <property type="protein sequence ID" value="KAF7351072.1"/>
    <property type="molecule type" value="Genomic_DNA"/>
</dbReference>
<organism evidence="2 3">
    <name type="scientific">Mycena sanguinolenta</name>
    <dbReference type="NCBI Taxonomy" id="230812"/>
    <lineage>
        <taxon>Eukaryota</taxon>
        <taxon>Fungi</taxon>
        <taxon>Dikarya</taxon>
        <taxon>Basidiomycota</taxon>
        <taxon>Agaricomycotina</taxon>
        <taxon>Agaricomycetes</taxon>
        <taxon>Agaricomycetidae</taxon>
        <taxon>Agaricales</taxon>
        <taxon>Marasmiineae</taxon>
        <taxon>Mycenaceae</taxon>
        <taxon>Mycena</taxon>
    </lineage>
</organism>
<reference evidence="2" key="1">
    <citation type="submission" date="2020-05" db="EMBL/GenBank/DDBJ databases">
        <title>Mycena genomes resolve the evolution of fungal bioluminescence.</title>
        <authorList>
            <person name="Tsai I.J."/>
        </authorList>
    </citation>
    <scope>NUCLEOTIDE SEQUENCE</scope>
    <source>
        <strain evidence="2">160909Yilan</strain>
    </source>
</reference>
<protein>
    <submittedName>
        <fullName evidence="2">Potassium transport protein</fullName>
    </submittedName>
</protein>
<dbReference type="Proteomes" id="UP000623467">
    <property type="component" value="Unassembled WGS sequence"/>
</dbReference>
<feature type="compositionally biased region" description="Polar residues" evidence="1">
    <location>
        <begin position="61"/>
        <end position="74"/>
    </location>
</feature>
<name>A0A8H7CWT3_9AGAR</name>
<evidence type="ECO:0000313" key="2">
    <source>
        <dbReference type="EMBL" id="KAF7351072.1"/>
    </source>
</evidence>
<evidence type="ECO:0000256" key="1">
    <source>
        <dbReference type="SAM" id="MobiDB-lite"/>
    </source>
</evidence>
<feature type="region of interest" description="Disordered" evidence="1">
    <location>
        <begin position="40"/>
        <end position="76"/>
    </location>
</feature>
<accession>A0A8H7CWT3</accession>
<dbReference type="AlphaFoldDB" id="A0A8H7CWT3"/>
<keyword evidence="3" id="KW-1185">Reference proteome</keyword>